<feature type="region of interest" description="Disordered" evidence="1">
    <location>
        <begin position="119"/>
        <end position="150"/>
    </location>
</feature>
<reference evidence="2" key="1">
    <citation type="submission" date="2023-06" db="EMBL/GenBank/DDBJ databases">
        <title>Genome-scale phylogeny and comparative genomics of the fungal order Sordariales.</title>
        <authorList>
            <consortium name="Lawrence Berkeley National Laboratory"/>
            <person name="Hensen N."/>
            <person name="Bonometti L."/>
            <person name="Westerberg I."/>
            <person name="Brannstrom I.O."/>
            <person name="Guillou S."/>
            <person name="Cros-Aarteil S."/>
            <person name="Calhoun S."/>
            <person name="Haridas S."/>
            <person name="Kuo A."/>
            <person name="Mondo S."/>
            <person name="Pangilinan J."/>
            <person name="Riley R."/>
            <person name="Labutti K."/>
            <person name="Andreopoulos B."/>
            <person name="Lipzen A."/>
            <person name="Chen C."/>
            <person name="Yanf M."/>
            <person name="Daum C."/>
            <person name="Ng V."/>
            <person name="Clum A."/>
            <person name="Steindorff A."/>
            <person name="Ohm R."/>
            <person name="Martin F."/>
            <person name="Silar P."/>
            <person name="Natvig D."/>
            <person name="Lalanne C."/>
            <person name="Gautier V."/>
            <person name="Ament-Velasquez S.L."/>
            <person name="Kruys A."/>
            <person name="Hutchinson M.I."/>
            <person name="Powell A.J."/>
            <person name="Barry K."/>
            <person name="Miller A.N."/>
            <person name="Grigoriev I.V."/>
            <person name="Debuchy R."/>
            <person name="Gladieux P."/>
            <person name="Thoren M.H."/>
            <person name="Johannesson H."/>
        </authorList>
    </citation>
    <scope>NUCLEOTIDE SEQUENCE</scope>
    <source>
        <strain evidence="2">SMH4607-1</strain>
    </source>
</reference>
<dbReference type="EMBL" id="JAUKUA010000005">
    <property type="protein sequence ID" value="KAK0711882.1"/>
    <property type="molecule type" value="Genomic_DNA"/>
</dbReference>
<evidence type="ECO:0000256" key="1">
    <source>
        <dbReference type="SAM" id="MobiDB-lite"/>
    </source>
</evidence>
<protein>
    <submittedName>
        <fullName evidence="2">Uncharacterized protein</fullName>
    </submittedName>
</protein>
<evidence type="ECO:0000313" key="3">
    <source>
        <dbReference type="Proteomes" id="UP001172102"/>
    </source>
</evidence>
<name>A0AA40A9Q3_9PEZI</name>
<proteinExistence type="predicted"/>
<organism evidence="2 3">
    <name type="scientific">Lasiosphaeris hirsuta</name>
    <dbReference type="NCBI Taxonomy" id="260670"/>
    <lineage>
        <taxon>Eukaryota</taxon>
        <taxon>Fungi</taxon>
        <taxon>Dikarya</taxon>
        <taxon>Ascomycota</taxon>
        <taxon>Pezizomycotina</taxon>
        <taxon>Sordariomycetes</taxon>
        <taxon>Sordariomycetidae</taxon>
        <taxon>Sordariales</taxon>
        <taxon>Lasiosphaeriaceae</taxon>
        <taxon>Lasiosphaeris</taxon>
    </lineage>
</organism>
<evidence type="ECO:0000313" key="2">
    <source>
        <dbReference type="EMBL" id="KAK0711882.1"/>
    </source>
</evidence>
<comment type="caution">
    <text evidence="2">The sequence shown here is derived from an EMBL/GenBank/DDBJ whole genome shotgun (WGS) entry which is preliminary data.</text>
</comment>
<feature type="compositionally biased region" description="Basic and acidic residues" evidence="1">
    <location>
        <begin position="121"/>
        <end position="135"/>
    </location>
</feature>
<dbReference type="AlphaFoldDB" id="A0AA40A9Q3"/>
<accession>A0AA40A9Q3</accession>
<gene>
    <name evidence="2" type="ORF">B0H67DRAFT_647222</name>
</gene>
<keyword evidence="3" id="KW-1185">Reference proteome</keyword>
<sequence>MPTRYAKRGEDSPTDGSFLWNEIASSSKRLHLEQLYRLTNGSSWSDIMIASIARTGASSRATLVLRWYKDGQIDSPAPMTHDAESKEEIHMPVPRLDIPAGLPAVLAPYLLRPSVAVASQDKNKKGKMLEQHGDSIRSTGNGLNEDEKGR</sequence>
<dbReference type="Proteomes" id="UP001172102">
    <property type="component" value="Unassembled WGS sequence"/>
</dbReference>